<evidence type="ECO:0000256" key="1">
    <source>
        <dbReference type="SAM" id="SignalP"/>
    </source>
</evidence>
<organism evidence="2 3">
    <name type="scientific">Echinimonas agarilytica</name>
    <dbReference type="NCBI Taxonomy" id="1215918"/>
    <lineage>
        <taxon>Bacteria</taxon>
        <taxon>Pseudomonadati</taxon>
        <taxon>Pseudomonadota</taxon>
        <taxon>Gammaproteobacteria</taxon>
        <taxon>Alteromonadales</taxon>
        <taxon>Echinimonadaceae</taxon>
        <taxon>Echinimonas</taxon>
    </lineage>
</organism>
<protein>
    <recommendedName>
        <fullName evidence="4">PEP-CTERM sorting domain-containing protein</fullName>
    </recommendedName>
</protein>
<sequence length="286" mass="31114">MLTKRHVKAVIASISLGITASATATSLHPDLDISGYSRYDINQNLTSTPAAQIIDFGTTIAGTATTSSQDPHTSRALTQSVSFTQLGDGVSVNVHLEEAQTQIGEIHNFYDYGMSLTNLSGTVSHEVFFEFNYDFSTLATGNDAYITTEMFLFDNFYTNPPSVSNELTYAQNSSDSLYGDQLDHNLTGTFGQMQASSGVYQFSKLLAPGEIFDFNGWFEMQGQLFDPGSILSDAFASLSIIGFDDVRIGDQTGAGGPPTNPIPAPHTALLIIPFLWMLRRTQRQKS</sequence>
<feature type="signal peptide" evidence="1">
    <location>
        <begin position="1"/>
        <end position="24"/>
    </location>
</feature>
<dbReference type="Proteomes" id="UP001165393">
    <property type="component" value="Unassembled WGS sequence"/>
</dbReference>
<evidence type="ECO:0000313" key="2">
    <source>
        <dbReference type="EMBL" id="MCM2678143.1"/>
    </source>
</evidence>
<accession>A0AA42B5T5</accession>
<reference evidence="2 3" key="1">
    <citation type="journal article" date="2013" name="Antonie Van Leeuwenhoek">
        <title>Echinimonas agarilytica gen. nov., sp. nov., a new gammaproteobacterium isolated from the sea urchin Strongylocentrotus intermedius.</title>
        <authorList>
            <person name="Nedashkovskaya O.I."/>
            <person name="Stenkova A.M."/>
            <person name="Zhukova N.V."/>
            <person name="Van Trappen S."/>
            <person name="Lee J.S."/>
            <person name="Kim S.B."/>
        </authorList>
    </citation>
    <scope>NUCLEOTIDE SEQUENCE [LARGE SCALE GENOMIC DNA]</scope>
    <source>
        <strain evidence="2 3">KMM 6351</strain>
    </source>
</reference>
<keyword evidence="1" id="KW-0732">Signal</keyword>
<comment type="caution">
    <text evidence="2">The sequence shown here is derived from an EMBL/GenBank/DDBJ whole genome shotgun (WGS) entry which is preliminary data.</text>
</comment>
<keyword evidence="3" id="KW-1185">Reference proteome</keyword>
<evidence type="ECO:0000313" key="3">
    <source>
        <dbReference type="Proteomes" id="UP001165393"/>
    </source>
</evidence>
<feature type="chain" id="PRO_5041417194" description="PEP-CTERM sorting domain-containing protein" evidence="1">
    <location>
        <begin position="25"/>
        <end position="286"/>
    </location>
</feature>
<dbReference type="AlphaFoldDB" id="A0AA42B5T5"/>
<dbReference type="EMBL" id="JAMQGP010000001">
    <property type="protein sequence ID" value="MCM2678143.1"/>
    <property type="molecule type" value="Genomic_DNA"/>
</dbReference>
<evidence type="ECO:0008006" key="4">
    <source>
        <dbReference type="Google" id="ProtNLM"/>
    </source>
</evidence>
<proteinExistence type="predicted"/>
<name>A0AA42B5T5_9GAMM</name>
<dbReference type="RefSeq" id="WP_251259460.1">
    <property type="nucleotide sequence ID" value="NZ_JAMQGP010000001.1"/>
</dbReference>
<gene>
    <name evidence="2" type="ORF">NAF29_00460</name>
</gene>